<dbReference type="RefSeq" id="WP_248956505.1">
    <property type="nucleotide sequence ID" value="NZ_JAKIKU010000010.1"/>
</dbReference>
<dbReference type="Pfam" id="PF03929">
    <property type="entry name" value="PepSY_TM"/>
    <property type="match status" value="1"/>
</dbReference>
<name>A0ABT0KUD4_9GAMM</name>
<proteinExistence type="predicted"/>
<feature type="transmembrane region" description="Helical" evidence="1">
    <location>
        <begin position="20"/>
        <end position="38"/>
    </location>
</feature>
<dbReference type="PANTHER" id="PTHR34219:SF9">
    <property type="entry name" value="IRON-REGULATED INNER MEMBRANE PROTEIN"/>
    <property type="match status" value="1"/>
</dbReference>
<dbReference type="EMBL" id="JAKIKU010000010">
    <property type="protein sequence ID" value="MCL1046970.1"/>
    <property type="molecule type" value="Genomic_DNA"/>
</dbReference>
<protein>
    <submittedName>
        <fullName evidence="2">PepSY domain-containing protein</fullName>
    </submittedName>
</protein>
<feature type="transmembrane region" description="Helical" evidence="1">
    <location>
        <begin position="392"/>
        <end position="415"/>
    </location>
</feature>
<gene>
    <name evidence="2" type="ORF">L2737_16855</name>
</gene>
<accession>A0ABT0KUD4</accession>
<sequence length="539" mass="59973">MKIRSDVLRTYQSVHTWTGITTSLLLFIAFFAGALTMFKPQIEQWATPTSLTATPVSEQKIDRLIGQAIREQDKAREGFNVDFVEDGAALSWFAHGGGRGLRLDDRLAFARLDKNEQMIVQQAPSNELGNLIDQLHRTAGIMGKVGHEDLGVLILGVAAALYFLALISGVIILLPTIVKHLFALRQHKGANRFWLDSHNLVGVVSLPFHLLIAWTAVVFAFHDPMYGGLSLVYGDKPLFEPRDRGSITYDLEQLPSMAEYQRQLQALAPDYRIDKFEFTQLNTPNPSLAAYLSADDRMQRGGYHDIIYLHPFTLEVGYSTVTSSEQDVFAPVVNSFFSLHFGNYAANYGRWMYFIMGLLGAFLFYSGNLLWLEKRREKHGEQRKATKVMAALTVGVCAGSMLGIAVAMLASKWLYLLNVQLNQGYLWSYYTVFALTIGYSFYRGAAHSAIHLLYALTAVCLAIPATTLLALIIPSMPSWSSAETSNLMVEVMAIVFAFAFLCAANKAKARAYFGDRNSIWAINMASDKALEPATIPQQS</sequence>
<keyword evidence="1" id="KW-1133">Transmembrane helix</keyword>
<reference evidence="2 3" key="1">
    <citation type="submission" date="2022-01" db="EMBL/GenBank/DDBJ databases">
        <title>Whole genome-based taxonomy of the Shewanellaceae.</title>
        <authorList>
            <person name="Martin-Rodriguez A.J."/>
        </authorList>
    </citation>
    <scope>NUCLEOTIDE SEQUENCE [LARGE SCALE GENOMIC DNA]</scope>
    <source>
        <strain evidence="2 3">DSM 24955</strain>
    </source>
</reference>
<feature type="transmembrane region" description="Helical" evidence="1">
    <location>
        <begin position="452"/>
        <end position="473"/>
    </location>
</feature>
<keyword evidence="3" id="KW-1185">Reference proteome</keyword>
<evidence type="ECO:0000313" key="3">
    <source>
        <dbReference type="Proteomes" id="UP001202134"/>
    </source>
</evidence>
<feature type="transmembrane region" description="Helical" evidence="1">
    <location>
        <begin position="351"/>
        <end position="371"/>
    </location>
</feature>
<feature type="transmembrane region" description="Helical" evidence="1">
    <location>
        <begin position="199"/>
        <end position="221"/>
    </location>
</feature>
<comment type="caution">
    <text evidence="2">The sequence shown here is derived from an EMBL/GenBank/DDBJ whole genome shotgun (WGS) entry which is preliminary data.</text>
</comment>
<dbReference type="Proteomes" id="UP001202134">
    <property type="component" value="Unassembled WGS sequence"/>
</dbReference>
<dbReference type="PANTHER" id="PTHR34219">
    <property type="entry name" value="IRON-REGULATED INNER MEMBRANE PROTEIN-RELATED"/>
    <property type="match status" value="1"/>
</dbReference>
<feature type="transmembrane region" description="Helical" evidence="1">
    <location>
        <begin position="152"/>
        <end position="178"/>
    </location>
</feature>
<feature type="transmembrane region" description="Helical" evidence="1">
    <location>
        <begin position="485"/>
        <end position="504"/>
    </location>
</feature>
<evidence type="ECO:0000256" key="1">
    <source>
        <dbReference type="SAM" id="Phobius"/>
    </source>
</evidence>
<feature type="transmembrane region" description="Helical" evidence="1">
    <location>
        <begin position="427"/>
        <end position="445"/>
    </location>
</feature>
<keyword evidence="1" id="KW-0472">Membrane</keyword>
<keyword evidence="1" id="KW-0812">Transmembrane</keyword>
<evidence type="ECO:0000313" key="2">
    <source>
        <dbReference type="EMBL" id="MCL1046970.1"/>
    </source>
</evidence>
<organism evidence="2 3">
    <name type="scientific">Shewanella electrodiphila</name>
    <dbReference type="NCBI Taxonomy" id="934143"/>
    <lineage>
        <taxon>Bacteria</taxon>
        <taxon>Pseudomonadati</taxon>
        <taxon>Pseudomonadota</taxon>
        <taxon>Gammaproteobacteria</taxon>
        <taxon>Alteromonadales</taxon>
        <taxon>Shewanellaceae</taxon>
        <taxon>Shewanella</taxon>
    </lineage>
</organism>
<dbReference type="InterPro" id="IPR005625">
    <property type="entry name" value="PepSY-ass_TM"/>
</dbReference>